<dbReference type="PROSITE" id="PS01081">
    <property type="entry name" value="HTH_TETR_1"/>
    <property type="match status" value="1"/>
</dbReference>
<organism evidence="5 6">
    <name type="scientific">Streptomyces triticagri</name>
    <dbReference type="NCBI Taxonomy" id="2293568"/>
    <lineage>
        <taxon>Bacteria</taxon>
        <taxon>Bacillati</taxon>
        <taxon>Actinomycetota</taxon>
        <taxon>Actinomycetes</taxon>
        <taxon>Kitasatosporales</taxon>
        <taxon>Streptomycetaceae</taxon>
        <taxon>Streptomyces</taxon>
    </lineage>
</organism>
<sequence length="260" mass="28560">MRVAARVCQADQDRSRKAVDNAPEEPAATPDRPAGEDPAPGEQPTKPRRRQARGERRIEQLLEAAGVVFSHTGYTAASTNAIAREAGVSPGTLYQFFPNKEAIAVELGDRLLHRWRDSQGQALRDEHATLPLPEMLDAVLDPLISFNFENPAFGVLMHGPDTPGRITREIESVHTAVLHRIEELMSGYLPDAPEAEVARTANMTLALFKAGLDLIQTHEGAEREAYIQELKTAMFRYLDPLIGDRAAPAGSSRDHLESTP</sequence>
<dbReference type="SUPFAM" id="SSF46689">
    <property type="entry name" value="Homeodomain-like"/>
    <property type="match status" value="1"/>
</dbReference>
<dbReference type="PROSITE" id="PS50977">
    <property type="entry name" value="HTH_TETR_2"/>
    <property type="match status" value="1"/>
</dbReference>
<evidence type="ECO:0000256" key="1">
    <source>
        <dbReference type="ARBA" id="ARBA00023125"/>
    </source>
</evidence>
<dbReference type="AlphaFoldDB" id="A0A372M3Q0"/>
<evidence type="ECO:0000259" key="4">
    <source>
        <dbReference type="PROSITE" id="PS50977"/>
    </source>
</evidence>
<comment type="caution">
    <text evidence="5">The sequence shown here is derived from an EMBL/GenBank/DDBJ whole genome shotgun (WGS) entry which is preliminary data.</text>
</comment>
<dbReference type="InterPro" id="IPR009057">
    <property type="entry name" value="Homeodomain-like_sf"/>
</dbReference>
<dbReference type="InterPro" id="IPR050109">
    <property type="entry name" value="HTH-type_TetR-like_transc_reg"/>
</dbReference>
<dbReference type="GO" id="GO:0003700">
    <property type="term" value="F:DNA-binding transcription factor activity"/>
    <property type="evidence" value="ECO:0007669"/>
    <property type="project" value="TreeGrafter"/>
</dbReference>
<feature type="DNA-binding region" description="H-T-H motif" evidence="2">
    <location>
        <begin position="78"/>
        <end position="97"/>
    </location>
</feature>
<dbReference type="PANTHER" id="PTHR30055:SF226">
    <property type="entry name" value="HTH-TYPE TRANSCRIPTIONAL REGULATOR PKSA"/>
    <property type="match status" value="1"/>
</dbReference>
<name>A0A372M3Q0_9ACTN</name>
<dbReference type="PANTHER" id="PTHR30055">
    <property type="entry name" value="HTH-TYPE TRANSCRIPTIONAL REGULATOR RUTR"/>
    <property type="match status" value="1"/>
</dbReference>
<dbReference type="RefSeq" id="WP_128556844.1">
    <property type="nucleotide sequence ID" value="NZ_QUAK01000088.1"/>
</dbReference>
<feature type="domain" description="HTH tetR-type" evidence="4">
    <location>
        <begin position="55"/>
        <end position="115"/>
    </location>
</feature>
<proteinExistence type="predicted"/>
<feature type="region of interest" description="Disordered" evidence="3">
    <location>
        <begin position="1"/>
        <end position="54"/>
    </location>
</feature>
<gene>
    <name evidence="5" type="ORF">DY218_16570</name>
</gene>
<evidence type="ECO:0000313" key="6">
    <source>
        <dbReference type="Proteomes" id="UP000263094"/>
    </source>
</evidence>
<dbReference type="OrthoDB" id="5242390at2"/>
<reference evidence="5 6" key="1">
    <citation type="submission" date="2018-08" db="EMBL/GenBank/DDBJ databases">
        <title>Isolation, diversity and antifungal activity of Actinobacteria from wheat.</title>
        <authorList>
            <person name="Han C."/>
        </authorList>
    </citation>
    <scope>NUCLEOTIDE SEQUENCE [LARGE SCALE GENOMIC DNA]</scope>
    <source>
        <strain evidence="5 6">NEAU-YY421</strain>
    </source>
</reference>
<dbReference type="PRINTS" id="PR00455">
    <property type="entry name" value="HTHTETR"/>
</dbReference>
<evidence type="ECO:0000256" key="2">
    <source>
        <dbReference type="PROSITE-ProRule" id="PRU00335"/>
    </source>
</evidence>
<dbReference type="EMBL" id="QUAK01000088">
    <property type="protein sequence ID" value="RFU85568.1"/>
    <property type="molecule type" value="Genomic_DNA"/>
</dbReference>
<dbReference type="Gene3D" id="1.10.357.10">
    <property type="entry name" value="Tetracycline Repressor, domain 2"/>
    <property type="match status" value="1"/>
</dbReference>
<dbReference type="GO" id="GO:0000976">
    <property type="term" value="F:transcription cis-regulatory region binding"/>
    <property type="evidence" value="ECO:0007669"/>
    <property type="project" value="TreeGrafter"/>
</dbReference>
<keyword evidence="1 2" id="KW-0238">DNA-binding</keyword>
<dbReference type="InterPro" id="IPR001647">
    <property type="entry name" value="HTH_TetR"/>
</dbReference>
<dbReference type="Proteomes" id="UP000263094">
    <property type="component" value="Unassembled WGS sequence"/>
</dbReference>
<accession>A0A372M3Q0</accession>
<dbReference type="Pfam" id="PF17928">
    <property type="entry name" value="TetR_C_22"/>
    <property type="match status" value="1"/>
</dbReference>
<evidence type="ECO:0000256" key="3">
    <source>
        <dbReference type="SAM" id="MobiDB-lite"/>
    </source>
</evidence>
<keyword evidence="6" id="KW-1185">Reference proteome</keyword>
<dbReference type="InterPro" id="IPR023772">
    <property type="entry name" value="DNA-bd_HTH_TetR-type_CS"/>
</dbReference>
<dbReference type="InterPro" id="IPR041674">
    <property type="entry name" value="TetR_C_22"/>
</dbReference>
<evidence type="ECO:0000313" key="5">
    <source>
        <dbReference type="EMBL" id="RFU85568.1"/>
    </source>
</evidence>
<dbReference type="Pfam" id="PF00440">
    <property type="entry name" value="TetR_N"/>
    <property type="match status" value="1"/>
</dbReference>
<protein>
    <submittedName>
        <fullName evidence="5">TetR/AcrR family transcriptional regulator</fullName>
    </submittedName>
</protein>